<proteinExistence type="predicted"/>
<dbReference type="InterPro" id="IPR021454">
    <property type="entry name" value="DUF3105"/>
</dbReference>
<keyword evidence="2" id="KW-0472">Membrane</keyword>
<organism evidence="3 4">
    <name type="scientific">Schumannella soli</name>
    <dbReference type="NCBI Taxonomy" id="2590779"/>
    <lineage>
        <taxon>Bacteria</taxon>
        <taxon>Bacillati</taxon>
        <taxon>Actinomycetota</taxon>
        <taxon>Actinomycetes</taxon>
        <taxon>Micrococcales</taxon>
        <taxon>Microbacteriaceae</taxon>
        <taxon>Schumannella</taxon>
    </lineage>
</organism>
<sequence>MMPRDESAPSADNGTPTTKQARAAQRAEKVAAFKKKEAARKRNRRLAIGGGITVAVAAIVAVTLAIVLPLSGSGSGAASGPVKLNTVQTWEGLSSQHTAKKVDYRMSPPAGGPHNATWLNCGIYDQPVPNENAVHDLEHGALWFTYDPDRISGAKLEALKKIVPDVYATLSPYPGLDAPMAVSAWGAQIKFSNPENAKVQKFITDYYRSPNAPEPGAPCTGGLDAPGKVS</sequence>
<name>A0A506YAL4_9MICO</name>
<dbReference type="AlphaFoldDB" id="A0A506YAL4"/>
<gene>
    <name evidence="3" type="ORF">FJ657_01260</name>
</gene>
<accession>A0A506YAL4</accession>
<dbReference type="EMBL" id="VHQG01000001">
    <property type="protein sequence ID" value="TPW78137.1"/>
    <property type="molecule type" value="Genomic_DNA"/>
</dbReference>
<keyword evidence="2" id="KW-0812">Transmembrane</keyword>
<dbReference type="Proteomes" id="UP000316252">
    <property type="component" value="Unassembled WGS sequence"/>
</dbReference>
<reference evidence="3 4" key="1">
    <citation type="submission" date="2019-06" db="EMBL/GenBank/DDBJ databases">
        <authorList>
            <person name="Li F."/>
        </authorList>
    </citation>
    <scope>NUCLEOTIDE SEQUENCE [LARGE SCALE GENOMIC DNA]</scope>
    <source>
        <strain evidence="3 4">10F1D-1</strain>
    </source>
</reference>
<keyword evidence="2" id="KW-1133">Transmembrane helix</keyword>
<feature type="compositionally biased region" description="Basic and acidic residues" evidence="1">
    <location>
        <begin position="25"/>
        <end position="36"/>
    </location>
</feature>
<dbReference type="OrthoDB" id="164831at2"/>
<evidence type="ECO:0000313" key="3">
    <source>
        <dbReference type="EMBL" id="TPW78137.1"/>
    </source>
</evidence>
<dbReference type="Pfam" id="PF11303">
    <property type="entry name" value="DUF3105"/>
    <property type="match status" value="1"/>
</dbReference>
<feature type="region of interest" description="Disordered" evidence="1">
    <location>
        <begin position="1"/>
        <end position="36"/>
    </location>
</feature>
<keyword evidence="4" id="KW-1185">Reference proteome</keyword>
<protein>
    <submittedName>
        <fullName evidence="3">DUF3105 domain-containing protein</fullName>
    </submittedName>
</protein>
<evidence type="ECO:0000256" key="1">
    <source>
        <dbReference type="SAM" id="MobiDB-lite"/>
    </source>
</evidence>
<comment type="caution">
    <text evidence="3">The sequence shown here is derived from an EMBL/GenBank/DDBJ whole genome shotgun (WGS) entry which is preliminary data.</text>
</comment>
<evidence type="ECO:0000256" key="2">
    <source>
        <dbReference type="SAM" id="Phobius"/>
    </source>
</evidence>
<feature type="transmembrane region" description="Helical" evidence="2">
    <location>
        <begin position="46"/>
        <end position="68"/>
    </location>
</feature>
<evidence type="ECO:0000313" key="4">
    <source>
        <dbReference type="Proteomes" id="UP000316252"/>
    </source>
</evidence>
<feature type="region of interest" description="Disordered" evidence="1">
    <location>
        <begin position="210"/>
        <end position="230"/>
    </location>
</feature>